<proteinExistence type="predicted"/>
<evidence type="ECO:0000313" key="3">
    <source>
        <dbReference type="Proteomes" id="UP000190667"/>
    </source>
</evidence>
<accession>A0A1S8YT16</accession>
<comment type="caution">
    <text evidence="2">The sequence shown here is derived from an EMBL/GenBank/DDBJ whole genome shotgun (WGS) entry which is preliminary data.</text>
</comment>
<keyword evidence="1" id="KW-0812">Transmembrane</keyword>
<dbReference type="PROSITE" id="PS51257">
    <property type="entry name" value="PROKAR_LIPOPROTEIN"/>
    <property type="match status" value="1"/>
</dbReference>
<gene>
    <name evidence="2" type="ORF">BTJ39_02340</name>
</gene>
<dbReference type="STRING" id="1926881.BTJ39_02340"/>
<organism evidence="2 3">
    <name type="scientific">Izhakiella australiensis</name>
    <dbReference type="NCBI Taxonomy" id="1926881"/>
    <lineage>
        <taxon>Bacteria</taxon>
        <taxon>Pseudomonadati</taxon>
        <taxon>Pseudomonadota</taxon>
        <taxon>Gammaproteobacteria</taxon>
        <taxon>Enterobacterales</taxon>
        <taxon>Erwiniaceae</taxon>
        <taxon>Izhakiella</taxon>
    </lineage>
</organism>
<sequence>MKQLKTLSAALIAATLIISGCHSYYGVNVRQQSLNNGSYYLMQPMLYSGDKVRYQLKNGATGELTVSRTDQQNIYGDDGSVVAVSQISKLEKRGISDGKTAAAVGGGSVVLVAILFTAFLGIAVAGVMAGT</sequence>
<name>A0A1S8YT16_9GAMM</name>
<dbReference type="AlphaFoldDB" id="A0A1S8YT16"/>
<evidence type="ECO:0000313" key="2">
    <source>
        <dbReference type="EMBL" id="OON42015.1"/>
    </source>
</evidence>
<keyword evidence="3" id="KW-1185">Reference proteome</keyword>
<dbReference type="RefSeq" id="WP_078001042.1">
    <property type="nucleotide sequence ID" value="NZ_MRUL01000001.1"/>
</dbReference>
<dbReference type="OrthoDB" id="6522733at2"/>
<protein>
    <submittedName>
        <fullName evidence="2">Uncharacterized protein</fullName>
    </submittedName>
</protein>
<dbReference type="EMBL" id="MRUL01000001">
    <property type="protein sequence ID" value="OON42015.1"/>
    <property type="molecule type" value="Genomic_DNA"/>
</dbReference>
<keyword evidence="1" id="KW-1133">Transmembrane helix</keyword>
<evidence type="ECO:0000256" key="1">
    <source>
        <dbReference type="SAM" id="Phobius"/>
    </source>
</evidence>
<dbReference type="Proteomes" id="UP000190667">
    <property type="component" value="Unassembled WGS sequence"/>
</dbReference>
<reference evidence="2 3" key="1">
    <citation type="submission" date="2016-12" db="EMBL/GenBank/DDBJ databases">
        <title>Izhakiella australiana sp. nov. of genus Izhakiella isolated from Australian desert.</title>
        <authorList>
            <person name="Ji M."/>
        </authorList>
    </citation>
    <scope>NUCLEOTIDE SEQUENCE [LARGE SCALE GENOMIC DNA]</scope>
    <source>
        <strain evidence="2 3">D4N98</strain>
    </source>
</reference>
<feature type="transmembrane region" description="Helical" evidence="1">
    <location>
        <begin position="109"/>
        <end position="129"/>
    </location>
</feature>
<keyword evidence="1" id="KW-0472">Membrane</keyword>